<dbReference type="PANTHER" id="PTHR24148:SF64">
    <property type="entry name" value="HETEROKARYON INCOMPATIBILITY DOMAIN-CONTAINING PROTEIN"/>
    <property type="match status" value="1"/>
</dbReference>
<organism evidence="2 3">
    <name type="scientific">Hyaloscypha hepaticicola</name>
    <dbReference type="NCBI Taxonomy" id="2082293"/>
    <lineage>
        <taxon>Eukaryota</taxon>
        <taxon>Fungi</taxon>
        <taxon>Dikarya</taxon>
        <taxon>Ascomycota</taxon>
        <taxon>Pezizomycotina</taxon>
        <taxon>Leotiomycetes</taxon>
        <taxon>Helotiales</taxon>
        <taxon>Hyaloscyphaceae</taxon>
        <taxon>Hyaloscypha</taxon>
    </lineage>
</organism>
<accession>A0A2J6PZP7</accession>
<dbReference type="EMBL" id="KZ613489">
    <property type="protein sequence ID" value="PMD19501.1"/>
    <property type="molecule type" value="Genomic_DNA"/>
</dbReference>
<evidence type="ECO:0000259" key="1">
    <source>
        <dbReference type="Pfam" id="PF06985"/>
    </source>
</evidence>
<proteinExistence type="predicted"/>
<sequence length="690" mass="78527">MSQYQYRHFDSAKQEIRLLILHPGGGEAMVEVEIVHHSLADCPAYEALSYVWGDPTVTEDIHILAPPPAAQIIWPTETQETIQGPTIEPIVPEHHSGDVAASADDSSHDGSHITYIFKVTTNLKSALQHLRTPTKPRVIWVEAICINQQDDAERGHQVRKMDQIYRNCSQVCIWLGDAEEDSDLAMELINSITESCLAPMRDNPHKEITFDSTFVPVFEQFYKDKKFACHFRALLSLIIRPWFSRLWIVQEVVLSTSKIILCGNHQADWACFFNTFLFLFLHAKEKSMLEASYRTSFEIIFHQLPLTVKERWRRSIGMFLRLGAMAISWYDYSPPIVLREALLELRGRSMTDKRNAVYAILSLTSDITPVDLDINYRLDRLEVFKIATRKMIEQSRCLDILCDACTCMHGEYTFPSWLPRFDDQALPCGCGSFLGSTFTFNSSRKLSDNTSAIKPVYFASQGRTAEAVIFGEDGQLITDGIFVDRILVVMQRSTWTGLPNDETELTVPKEWFSLAYPANSFRKTTHPHETPDGSELDSQNFEVLWRTMMANRDSPTSCEPAASQYGEEAQQWLLEHKQCDLVIPPKEVFARNSHSTFLKFKRRLYDTLQKNTLIAIESGLLGLARGCVAPGDQVCILLGCSVPTILRQVPNIEREEYILIGESYIHGMMDGEAIDKLDKGEYKLQKITLV</sequence>
<dbReference type="InterPro" id="IPR010730">
    <property type="entry name" value="HET"/>
</dbReference>
<name>A0A2J6PZP7_9HELO</name>
<dbReference type="Proteomes" id="UP000235672">
    <property type="component" value="Unassembled WGS sequence"/>
</dbReference>
<dbReference type="OrthoDB" id="3515840at2759"/>
<gene>
    <name evidence="2" type="ORF">NA56DRAFT_647209</name>
</gene>
<dbReference type="PANTHER" id="PTHR24148">
    <property type="entry name" value="ANKYRIN REPEAT DOMAIN-CONTAINING PROTEIN 39 HOMOLOG-RELATED"/>
    <property type="match status" value="1"/>
</dbReference>
<dbReference type="Pfam" id="PF26639">
    <property type="entry name" value="Het-6_barrel"/>
    <property type="match status" value="1"/>
</dbReference>
<dbReference type="InterPro" id="IPR052895">
    <property type="entry name" value="HetReg/Transcr_Mod"/>
</dbReference>
<protein>
    <recommendedName>
        <fullName evidence="1">Heterokaryon incompatibility domain-containing protein</fullName>
    </recommendedName>
</protein>
<evidence type="ECO:0000313" key="3">
    <source>
        <dbReference type="Proteomes" id="UP000235672"/>
    </source>
</evidence>
<dbReference type="Pfam" id="PF06985">
    <property type="entry name" value="HET"/>
    <property type="match status" value="1"/>
</dbReference>
<reference evidence="2 3" key="1">
    <citation type="submission" date="2016-05" db="EMBL/GenBank/DDBJ databases">
        <title>A degradative enzymes factory behind the ericoid mycorrhizal symbiosis.</title>
        <authorList>
            <consortium name="DOE Joint Genome Institute"/>
            <person name="Martino E."/>
            <person name="Morin E."/>
            <person name="Grelet G."/>
            <person name="Kuo A."/>
            <person name="Kohler A."/>
            <person name="Daghino S."/>
            <person name="Barry K."/>
            <person name="Choi C."/>
            <person name="Cichocki N."/>
            <person name="Clum A."/>
            <person name="Copeland A."/>
            <person name="Hainaut M."/>
            <person name="Haridas S."/>
            <person name="Labutti K."/>
            <person name="Lindquist E."/>
            <person name="Lipzen A."/>
            <person name="Khouja H.-R."/>
            <person name="Murat C."/>
            <person name="Ohm R."/>
            <person name="Olson A."/>
            <person name="Spatafora J."/>
            <person name="Veneault-Fourrey C."/>
            <person name="Henrissat B."/>
            <person name="Grigoriev I."/>
            <person name="Martin F."/>
            <person name="Perotto S."/>
        </authorList>
    </citation>
    <scope>NUCLEOTIDE SEQUENCE [LARGE SCALE GENOMIC DNA]</scope>
    <source>
        <strain evidence="2 3">UAMH 7357</strain>
    </source>
</reference>
<feature type="domain" description="Heterokaryon incompatibility" evidence="1">
    <location>
        <begin position="45"/>
        <end position="251"/>
    </location>
</feature>
<evidence type="ECO:0000313" key="2">
    <source>
        <dbReference type="EMBL" id="PMD19501.1"/>
    </source>
</evidence>
<dbReference type="STRING" id="1745343.A0A2J6PZP7"/>
<dbReference type="AlphaFoldDB" id="A0A2J6PZP7"/>
<keyword evidence="3" id="KW-1185">Reference proteome</keyword>